<evidence type="ECO:0000256" key="10">
    <source>
        <dbReference type="ARBA" id="ARBA00043668"/>
    </source>
</evidence>
<evidence type="ECO:0000256" key="3">
    <source>
        <dbReference type="ARBA" id="ARBA00012976"/>
    </source>
</evidence>
<dbReference type="Gene3D" id="3.40.50.1240">
    <property type="entry name" value="Phosphoglycerate mutase-like"/>
    <property type="match status" value="1"/>
</dbReference>
<dbReference type="SUPFAM" id="SSF53254">
    <property type="entry name" value="Phosphoglycerate mutase-like"/>
    <property type="match status" value="1"/>
</dbReference>
<gene>
    <name evidence="15" type="ORF">AJE_10809</name>
</gene>
<feature type="chain" id="PRO_5003592334" description="Multiple inositol polyphosphate phosphatase 1" evidence="14">
    <location>
        <begin position="24"/>
        <end position="459"/>
    </location>
</feature>
<evidence type="ECO:0000256" key="12">
    <source>
        <dbReference type="ARBA" id="ARBA00043691"/>
    </source>
</evidence>
<dbReference type="EC" id="3.1.3.62" evidence="4"/>
<dbReference type="PANTHER" id="PTHR20963">
    <property type="entry name" value="MULTIPLE INOSITOL POLYPHOSPHATE PHOSPHATASE-RELATED"/>
    <property type="match status" value="1"/>
</dbReference>
<proteinExistence type="inferred from homology"/>
<dbReference type="AlphaFoldDB" id="H3ZFR9"/>
<feature type="signal peptide" evidence="14">
    <location>
        <begin position="1"/>
        <end position="23"/>
    </location>
</feature>
<dbReference type="RefSeq" id="WP_008950879.1">
    <property type="nucleotide sequence ID" value="NZ_AHTH01000037.1"/>
</dbReference>
<comment type="catalytic activity">
    <reaction evidence="12">
        <text>1D-myo-inositol hexakisphosphate + H2O = 1D-myo-inositol 1,2,4,5,6-pentakisphosphate + phosphate</text>
        <dbReference type="Rhea" id="RHEA:16989"/>
        <dbReference type="ChEBI" id="CHEBI:15377"/>
        <dbReference type="ChEBI" id="CHEBI:43474"/>
        <dbReference type="ChEBI" id="CHEBI:57798"/>
        <dbReference type="ChEBI" id="CHEBI:58130"/>
        <dbReference type="EC" id="3.1.3.62"/>
    </reaction>
    <physiologicalReaction direction="left-to-right" evidence="12">
        <dbReference type="Rhea" id="RHEA:16990"/>
    </physiologicalReaction>
</comment>
<evidence type="ECO:0000256" key="11">
    <source>
        <dbReference type="ARBA" id="ARBA00043671"/>
    </source>
</evidence>
<dbReference type="eggNOG" id="COG3537">
    <property type="taxonomic scope" value="Bacteria"/>
</dbReference>
<dbReference type="InterPro" id="IPR000560">
    <property type="entry name" value="His_Pase_clade-2"/>
</dbReference>
<dbReference type="PROSITE" id="PS51257">
    <property type="entry name" value="PROKAR_LIPOPROTEIN"/>
    <property type="match status" value="1"/>
</dbReference>
<dbReference type="STRING" id="1129374.AJE_10809"/>
<evidence type="ECO:0000313" key="16">
    <source>
        <dbReference type="Proteomes" id="UP000012046"/>
    </source>
</evidence>
<accession>H3ZFR9</accession>
<evidence type="ECO:0000256" key="4">
    <source>
        <dbReference type="ARBA" id="ARBA00013040"/>
    </source>
</evidence>
<dbReference type="GO" id="GO:0003993">
    <property type="term" value="F:acid phosphatase activity"/>
    <property type="evidence" value="ECO:0007669"/>
    <property type="project" value="TreeGrafter"/>
</dbReference>
<dbReference type="EC" id="3.1.3.80" evidence="3"/>
<dbReference type="EMBL" id="AHTH01000037">
    <property type="protein sequence ID" value="EHR40553.1"/>
    <property type="molecule type" value="Genomic_DNA"/>
</dbReference>
<evidence type="ECO:0000256" key="13">
    <source>
        <dbReference type="ARBA" id="ARBA00043832"/>
    </source>
</evidence>
<organism evidence="15 16">
    <name type="scientific">Alishewanella jeotgali KCTC 22429</name>
    <dbReference type="NCBI Taxonomy" id="1129374"/>
    <lineage>
        <taxon>Bacteria</taxon>
        <taxon>Pseudomonadati</taxon>
        <taxon>Pseudomonadota</taxon>
        <taxon>Gammaproteobacteria</taxon>
        <taxon>Alteromonadales</taxon>
        <taxon>Alteromonadaceae</taxon>
        <taxon>Alishewanella</taxon>
    </lineage>
</organism>
<evidence type="ECO:0000256" key="14">
    <source>
        <dbReference type="SAM" id="SignalP"/>
    </source>
</evidence>
<evidence type="ECO:0000256" key="7">
    <source>
        <dbReference type="ARBA" id="ARBA00022801"/>
    </source>
</evidence>
<dbReference type="InterPro" id="IPR029033">
    <property type="entry name" value="His_PPase_superfam"/>
</dbReference>
<comment type="subcellular location">
    <subcellularLocation>
        <location evidence="1">Membrane</location>
    </subcellularLocation>
</comment>
<dbReference type="GO" id="GO:0016020">
    <property type="term" value="C:membrane"/>
    <property type="evidence" value="ECO:0007669"/>
    <property type="project" value="UniProtKB-SubCell"/>
</dbReference>
<comment type="caution">
    <text evidence="15">The sequence shown here is derived from an EMBL/GenBank/DDBJ whole genome shotgun (WGS) entry which is preliminary data.</text>
</comment>
<keyword evidence="16" id="KW-1185">Reference proteome</keyword>
<comment type="similarity">
    <text evidence="2">Belongs to the histidine acid phosphatase family. MINPP1 subfamily.</text>
</comment>
<dbReference type="GO" id="GO:0034417">
    <property type="term" value="F:bisphosphoglycerate 3-phosphatase activity"/>
    <property type="evidence" value="ECO:0007669"/>
    <property type="project" value="UniProtKB-EC"/>
</dbReference>
<protein>
    <recommendedName>
        <fullName evidence="5">Multiple inositol polyphosphate phosphatase 1</fullName>
        <ecNumber evidence="4">3.1.3.62</ecNumber>
        <ecNumber evidence="3">3.1.3.80</ecNumber>
    </recommendedName>
    <alternativeName>
        <fullName evidence="9">2,3-bisphosphoglycerate 3-phosphatase</fullName>
    </alternativeName>
</protein>
<keyword evidence="6 14" id="KW-0732">Signal</keyword>
<keyword evidence="8" id="KW-0472">Membrane</keyword>
<evidence type="ECO:0000313" key="15">
    <source>
        <dbReference type="EMBL" id="EHR40553.1"/>
    </source>
</evidence>
<sequence length="459" mass="50787">MQKTLLTLSLTWLLTACQPVQQAATPTGEQATTTPVAERFLLTSKTPYQPQQDWHSYSAAPAGFTAVGLQHVARHGSRFLSSKGDDILMLELLALAAAEQGLTARGEQLAELVQRLHQAHQPDKYGEISALGVQEQQQMAQRLLARLPGLFEQAIAQQLRIEVLHSGRERADQSGDAFVAGLTAELPALVPLLDAARADEATLYFYKAEGSEDFERYRESDPRLMRVMKQLEADPARQDAALAMLSRLFSPAFLSRLQQGEIELTLPDDDDAIRNPLDAANVLFSLYSIASNLTLEGPFDFADILLDEHLLPLAELDDADSFYGRGPAFAGDDITYRLAGRLVADMLDKAEQPNGYVASIRFTHAQVLMPLAAFLGIAGASEPLPENVLYRYQNSPWRSGRVAPMSANVQWEVYRNAEGLTLIRMLHHEQETAFAAHCQPVAGSRYFYSSSELRRCLLF</sequence>
<name>H3ZFR9_9ALTE</name>
<evidence type="ECO:0000256" key="9">
    <source>
        <dbReference type="ARBA" id="ARBA00031642"/>
    </source>
</evidence>
<evidence type="ECO:0000256" key="1">
    <source>
        <dbReference type="ARBA" id="ARBA00004370"/>
    </source>
</evidence>
<keyword evidence="7" id="KW-0378">Hydrolase</keyword>
<evidence type="ECO:0000256" key="6">
    <source>
        <dbReference type="ARBA" id="ARBA00022729"/>
    </source>
</evidence>
<evidence type="ECO:0000256" key="5">
    <source>
        <dbReference type="ARBA" id="ARBA00018097"/>
    </source>
</evidence>
<evidence type="ECO:0000256" key="8">
    <source>
        <dbReference type="ARBA" id="ARBA00023136"/>
    </source>
</evidence>
<reference evidence="15 16" key="1">
    <citation type="journal article" date="2012" name="J. Bacteriol.">
        <title>Genome Sequence of Extracellular-Protease-Producing Alishewanella jeotgali Isolated from Traditional Korean Fermented Seafood.</title>
        <authorList>
            <person name="Jung J."/>
            <person name="Chun J."/>
            <person name="Park W."/>
        </authorList>
    </citation>
    <scope>NUCLEOTIDE SEQUENCE [LARGE SCALE GENOMIC DNA]</scope>
    <source>
        <strain evidence="15 16">KCTC 22429</strain>
    </source>
</reference>
<dbReference type="PATRIC" id="fig|1129374.4.peg.2142"/>
<comment type="catalytic activity">
    <reaction evidence="10">
        <text>1D-myo-inositol 1,2,5,6-tetrakisphosphate + H2O = 1D-myo-inositol 1,2,6-trisphosphate + phosphate</text>
        <dbReference type="Rhea" id="RHEA:77119"/>
        <dbReference type="ChEBI" id="CHEBI:15377"/>
        <dbReference type="ChEBI" id="CHEBI:43474"/>
        <dbReference type="ChEBI" id="CHEBI:195535"/>
        <dbReference type="ChEBI" id="CHEBI:195537"/>
        <dbReference type="EC" id="3.1.3.62"/>
    </reaction>
    <physiologicalReaction direction="left-to-right" evidence="10">
        <dbReference type="Rhea" id="RHEA:77120"/>
    </physiologicalReaction>
</comment>
<dbReference type="Pfam" id="PF00328">
    <property type="entry name" value="His_Phos_2"/>
    <property type="match status" value="1"/>
</dbReference>
<dbReference type="PANTHER" id="PTHR20963:SF8">
    <property type="entry name" value="MULTIPLE INOSITOL POLYPHOSPHATE PHOSPHATASE 1"/>
    <property type="match status" value="1"/>
</dbReference>
<comment type="catalytic activity">
    <reaction evidence="13">
        <text>(2R)-2,3-bisphosphoglycerate + H2O = (2R)-2-phosphoglycerate + phosphate</text>
        <dbReference type="Rhea" id="RHEA:27381"/>
        <dbReference type="ChEBI" id="CHEBI:15377"/>
        <dbReference type="ChEBI" id="CHEBI:43474"/>
        <dbReference type="ChEBI" id="CHEBI:58248"/>
        <dbReference type="ChEBI" id="CHEBI:58289"/>
        <dbReference type="EC" id="3.1.3.80"/>
    </reaction>
    <physiologicalReaction direction="left-to-right" evidence="13">
        <dbReference type="Rhea" id="RHEA:27382"/>
    </physiologicalReaction>
</comment>
<comment type="catalytic activity">
    <reaction evidence="11">
        <text>1D-myo-inositol 1,2,4,5,6-pentakisphosphate + H2O = 1D-myo-inositol 1,2,5,6-tetrakisphosphate + phosphate</text>
        <dbReference type="Rhea" id="RHEA:77115"/>
        <dbReference type="ChEBI" id="CHEBI:15377"/>
        <dbReference type="ChEBI" id="CHEBI:43474"/>
        <dbReference type="ChEBI" id="CHEBI:57798"/>
        <dbReference type="ChEBI" id="CHEBI:195535"/>
        <dbReference type="EC" id="3.1.3.62"/>
    </reaction>
    <physiologicalReaction direction="left-to-right" evidence="11">
        <dbReference type="Rhea" id="RHEA:77116"/>
    </physiologicalReaction>
</comment>
<dbReference type="Proteomes" id="UP000012046">
    <property type="component" value="Unassembled WGS sequence"/>
</dbReference>
<evidence type="ECO:0000256" key="2">
    <source>
        <dbReference type="ARBA" id="ARBA00008422"/>
    </source>
</evidence>